<gene>
    <name evidence="4" type="ORF">MMYC01_209538</name>
</gene>
<feature type="coiled-coil region" evidence="1">
    <location>
        <begin position="185"/>
        <end position="212"/>
    </location>
</feature>
<name>A0A175VS80_9PEZI</name>
<protein>
    <recommendedName>
        <fullName evidence="3">DUF7514 domain-containing protein</fullName>
    </recommendedName>
</protein>
<feature type="domain" description="DUF7514" evidence="3">
    <location>
        <begin position="25"/>
        <end position="136"/>
    </location>
</feature>
<evidence type="ECO:0000256" key="2">
    <source>
        <dbReference type="SAM" id="MobiDB-lite"/>
    </source>
</evidence>
<dbReference type="AlphaFoldDB" id="A0A175VS80"/>
<evidence type="ECO:0000313" key="5">
    <source>
        <dbReference type="Proteomes" id="UP000078237"/>
    </source>
</evidence>
<dbReference type="Pfam" id="PF24355">
    <property type="entry name" value="DUF7514"/>
    <property type="match status" value="1"/>
</dbReference>
<reference evidence="4 5" key="1">
    <citation type="journal article" date="2016" name="Genome Announc.">
        <title>Genome Sequence of Madurella mycetomatis mm55, Isolated from a Human Mycetoma Case in Sudan.</title>
        <authorList>
            <person name="Smit S."/>
            <person name="Derks M.F."/>
            <person name="Bervoets S."/>
            <person name="Fahal A."/>
            <person name="van Leeuwen W."/>
            <person name="van Belkum A."/>
            <person name="van de Sande W.W."/>
        </authorList>
    </citation>
    <scope>NUCLEOTIDE SEQUENCE [LARGE SCALE GENOMIC DNA]</scope>
    <source>
        <strain evidence="5">mm55</strain>
    </source>
</reference>
<dbReference type="VEuPathDB" id="FungiDB:MMYC01_209538"/>
<evidence type="ECO:0000259" key="3">
    <source>
        <dbReference type="Pfam" id="PF24355"/>
    </source>
</evidence>
<keyword evidence="1" id="KW-0175">Coiled coil</keyword>
<accession>A0A175VS80</accession>
<dbReference type="STRING" id="100816.A0A175VS80"/>
<comment type="caution">
    <text evidence="4">The sequence shown here is derived from an EMBL/GenBank/DDBJ whole genome shotgun (WGS) entry which is preliminary data.</text>
</comment>
<dbReference type="InterPro" id="IPR055936">
    <property type="entry name" value="DUF7514"/>
</dbReference>
<dbReference type="OrthoDB" id="7873042at2759"/>
<sequence>MDAQTPQGERRPAAWSPLFQTEDDGHTPNPIYHSLMRALFSAVDPFNTGVLTPETFASFMDVQEYPLEDNTWKYCLQQTPESHDPLGAADSNLRAVLVNHGCEHRVSTRPGHPNSQVPLVTLAGFTSYFALSHLAHERINAALKHYGVWSELGPLPRDMLPVEIFGAGIDAELFAQKEQDMTKLLTECTDALRDLEYRMDQAQQAAAAESARRQAQQVAEMANMMAAQNIANQLCAQGYRNALAKISGVEYEYEYEYRTQYRQTNSRFDPSSLI</sequence>
<dbReference type="EMBL" id="LCTW02000359">
    <property type="protein sequence ID" value="KXX74367.1"/>
    <property type="molecule type" value="Genomic_DNA"/>
</dbReference>
<organism evidence="4 5">
    <name type="scientific">Madurella mycetomatis</name>
    <dbReference type="NCBI Taxonomy" id="100816"/>
    <lineage>
        <taxon>Eukaryota</taxon>
        <taxon>Fungi</taxon>
        <taxon>Dikarya</taxon>
        <taxon>Ascomycota</taxon>
        <taxon>Pezizomycotina</taxon>
        <taxon>Sordariomycetes</taxon>
        <taxon>Sordariomycetidae</taxon>
        <taxon>Sordariales</taxon>
        <taxon>Sordariales incertae sedis</taxon>
        <taxon>Madurella</taxon>
    </lineage>
</organism>
<evidence type="ECO:0000256" key="1">
    <source>
        <dbReference type="SAM" id="Coils"/>
    </source>
</evidence>
<dbReference type="Proteomes" id="UP000078237">
    <property type="component" value="Unassembled WGS sequence"/>
</dbReference>
<keyword evidence="5" id="KW-1185">Reference proteome</keyword>
<feature type="region of interest" description="Disordered" evidence="2">
    <location>
        <begin position="1"/>
        <end position="23"/>
    </location>
</feature>
<evidence type="ECO:0000313" key="4">
    <source>
        <dbReference type="EMBL" id="KXX74367.1"/>
    </source>
</evidence>
<proteinExistence type="predicted"/>